<dbReference type="InterPro" id="IPR029063">
    <property type="entry name" value="SAM-dependent_MTases_sf"/>
</dbReference>
<evidence type="ECO:0000256" key="1">
    <source>
        <dbReference type="ARBA" id="ARBA00022490"/>
    </source>
</evidence>
<keyword evidence="3 6" id="KW-0489">Methyltransferase</keyword>
<evidence type="ECO:0000256" key="2">
    <source>
        <dbReference type="ARBA" id="ARBA00022552"/>
    </source>
</evidence>
<accession>A0A3T0D8T2</accession>
<keyword evidence="2 6" id="KW-0698">rRNA processing</keyword>
<feature type="binding site" evidence="6">
    <location>
        <position position="77"/>
    </location>
    <ligand>
        <name>S-adenosyl-L-methionine</name>
        <dbReference type="ChEBI" id="CHEBI:59789"/>
    </ligand>
</feature>
<evidence type="ECO:0000256" key="5">
    <source>
        <dbReference type="ARBA" id="ARBA00022691"/>
    </source>
</evidence>
<proteinExistence type="inferred from homology"/>
<dbReference type="RefSeq" id="WP_127352882.1">
    <property type="nucleotide sequence ID" value="NZ_CP034791.1"/>
</dbReference>
<name>A0A3T0D8T2_9FIRM</name>
<dbReference type="KEGG" id="ccha:ELD05_13840"/>
<comment type="function">
    <text evidence="6">Specifically methylates the N7 position of a guanine in 16S rRNA.</text>
</comment>
<dbReference type="PIRSF" id="PIRSF003078">
    <property type="entry name" value="GidB"/>
    <property type="match status" value="1"/>
</dbReference>
<dbReference type="HAMAP" id="MF_00074">
    <property type="entry name" value="16SrRNA_methyltr_G"/>
    <property type="match status" value="1"/>
</dbReference>
<evidence type="ECO:0000256" key="6">
    <source>
        <dbReference type="HAMAP-Rule" id="MF_00074"/>
    </source>
</evidence>
<dbReference type="EMBL" id="CP034791">
    <property type="protein sequence ID" value="AZT91581.1"/>
    <property type="molecule type" value="Genomic_DNA"/>
</dbReference>
<evidence type="ECO:0000313" key="8">
    <source>
        <dbReference type="Proteomes" id="UP000282930"/>
    </source>
</evidence>
<feature type="binding site" evidence="6">
    <location>
        <position position="147"/>
    </location>
    <ligand>
        <name>S-adenosyl-L-methionine</name>
        <dbReference type="ChEBI" id="CHEBI:59789"/>
    </ligand>
</feature>
<gene>
    <name evidence="6 7" type="primary">rsmG</name>
    <name evidence="7" type="ORF">ELD05_13840</name>
</gene>
<reference evidence="7 8" key="1">
    <citation type="submission" date="2018-12" db="EMBL/GenBank/DDBJ databases">
        <title>Genome sequence from the cellulolytic species, Caldicellulosiruptor changbaiensis.</title>
        <authorList>
            <person name="Blumer-Schuette S.E."/>
            <person name="Mendoza C."/>
        </authorList>
    </citation>
    <scope>NUCLEOTIDE SEQUENCE [LARGE SCALE GENOMIC DNA]</scope>
    <source>
        <strain evidence="7 8">CBS-Z</strain>
    </source>
</reference>
<dbReference type="SUPFAM" id="SSF53335">
    <property type="entry name" value="S-adenosyl-L-methionine-dependent methyltransferases"/>
    <property type="match status" value="1"/>
</dbReference>
<dbReference type="AlphaFoldDB" id="A0A3T0D8T2"/>
<keyword evidence="8" id="KW-1185">Reference proteome</keyword>
<dbReference type="PANTHER" id="PTHR31760:SF0">
    <property type="entry name" value="S-ADENOSYL-L-METHIONINE-DEPENDENT METHYLTRANSFERASES SUPERFAMILY PROTEIN"/>
    <property type="match status" value="1"/>
</dbReference>
<dbReference type="Proteomes" id="UP000282930">
    <property type="component" value="Chromosome"/>
</dbReference>
<dbReference type="FunFam" id="3.40.50.150:FF:000041">
    <property type="entry name" value="Ribosomal RNA small subunit methyltransferase G"/>
    <property type="match status" value="1"/>
</dbReference>
<organism evidence="7 8">
    <name type="scientific">Caldicellulosiruptor changbaiensis</name>
    <dbReference type="NCBI Taxonomy" id="1222016"/>
    <lineage>
        <taxon>Bacteria</taxon>
        <taxon>Bacillati</taxon>
        <taxon>Bacillota</taxon>
        <taxon>Bacillota incertae sedis</taxon>
        <taxon>Caldicellulosiruptorales</taxon>
        <taxon>Caldicellulosiruptoraceae</taxon>
        <taxon>Caldicellulosiruptor</taxon>
    </lineage>
</organism>
<dbReference type="Pfam" id="PF02527">
    <property type="entry name" value="GidB"/>
    <property type="match status" value="1"/>
</dbReference>
<evidence type="ECO:0000313" key="7">
    <source>
        <dbReference type="EMBL" id="AZT91581.1"/>
    </source>
</evidence>
<comment type="caution">
    <text evidence="6">Lacks conserved residue(s) required for the propagation of feature annotation.</text>
</comment>
<dbReference type="InterPro" id="IPR003682">
    <property type="entry name" value="rRNA_ssu_MeTfrase_G"/>
</dbReference>
<dbReference type="Gene3D" id="3.40.50.150">
    <property type="entry name" value="Vaccinia Virus protein VP39"/>
    <property type="match status" value="1"/>
</dbReference>
<dbReference type="CDD" id="cd02440">
    <property type="entry name" value="AdoMet_MTases"/>
    <property type="match status" value="1"/>
</dbReference>
<evidence type="ECO:0000256" key="3">
    <source>
        <dbReference type="ARBA" id="ARBA00022603"/>
    </source>
</evidence>
<comment type="similarity">
    <text evidence="6">Belongs to the methyltransferase superfamily. RNA methyltransferase RsmG family.</text>
</comment>
<sequence>MELLDRVLEFYSVKNSPVVKELLLRFMKLVLEKNKLFNLTAIENENEFVIKHIADSLSLIKFLQNGDGKLVRAIDIGSGFGVPGIPVKIAKPSMSLVLNDSNKKKCNFMSEAKDHLGLSGIEVVCQRAEELGKKVEFRESFDFAFARAVDKLNVLCEYAIPLLKIGGAFLAQKGFECEDELESAKNAIAMLGGEIEKIEKFTLPESDEKRSIIVIRKLRQTPIEFPRKTKQIIKKPLS</sequence>
<comment type="subcellular location">
    <subcellularLocation>
        <location evidence="6">Cytoplasm</location>
    </subcellularLocation>
</comment>
<dbReference type="GO" id="GO:0005829">
    <property type="term" value="C:cytosol"/>
    <property type="evidence" value="ECO:0007669"/>
    <property type="project" value="TreeGrafter"/>
</dbReference>
<dbReference type="EC" id="2.1.1.-" evidence="6"/>
<protein>
    <recommendedName>
        <fullName evidence="6">Ribosomal RNA small subunit methyltransferase G</fullName>
        <ecNumber evidence="6">2.1.1.-</ecNumber>
    </recommendedName>
    <alternativeName>
        <fullName evidence="6">16S rRNA 7-methylguanosine methyltransferase</fullName>
        <shortName evidence="6">16S rRNA m7G methyltransferase</shortName>
    </alternativeName>
</protein>
<dbReference type="PANTHER" id="PTHR31760">
    <property type="entry name" value="S-ADENOSYL-L-METHIONINE-DEPENDENT METHYLTRANSFERASES SUPERFAMILY PROTEIN"/>
    <property type="match status" value="1"/>
</dbReference>
<dbReference type="GO" id="GO:0070043">
    <property type="term" value="F:rRNA (guanine-N7-)-methyltransferase activity"/>
    <property type="evidence" value="ECO:0007669"/>
    <property type="project" value="UniProtKB-UniRule"/>
</dbReference>
<feature type="binding site" evidence="6">
    <location>
        <begin position="128"/>
        <end position="129"/>
    </location>
    <ligand>
        <name>S-adenosyl-L-methionine</name>
        <dbReference type="ChEBI" id="CHEBI:59789"/>
    </ligand>
</feature>
<evidence type="ECO:0000256" key="4">
    <source>
        <dbReference type="ARBA" id="ARBA00022679"/>
    </source>
</evidence>
<keyword evidence="4 6" id="KW-0808">Transferase</keyword>
<keyword evidence="5 6" id="KW-0949">S-adenosyl-L-methionine</keyword>
<dbReference type="NCBIfam" id="TIGR00138">
    <property type="entry name" value="rsmG_gidB"/>
    <property type="match status" value="1"/>
</dbReference>
<keyword evidence="1 6" id="KW-0963">Cytoplasm</keyword>